<reference evidence="1" key="2">
    <citation type="journal article" date="2015" name="Fish Shellfish Immunol.">
        <title>Early steps in the European eel (Anguilla anguilla)-Vibrio vulnificus interaction in the gills: Role of the RtxA13 toxin.</title>
        <authorList>
            <person name="Callol A."/>
            <person name="Pajuelo D."/>
            <person name="Ebbesson L."/>
            <person name="Teles M."/>
            <person name="MacKenzie S."/>
            <person name="Amaro C."/>
        </authorList>
    </citation>
    <scope>NUCLEOTIDE SEQUENCE</scope>
</reference>
<reference evidence="1" key="1">
    <citation type="submission" date="2014-11" db="EMBL/GenBank/DDBJ databases">
        <authorList>
            <person name="Amaro Gonzalez C."/>
        </authorList>
    </citation>
    <scope>NUCLEOTIDE SEQUENCE</scope>
</reference>
<proteinExistence type="predicted"/>
<accession>A0A0E9TQ16</accession>
<dbReference type="EMBL" id="GBXM01053025">
    <property type="protein sequence ID" value="JAH55552.1"/>
    <property type="molecule type" value="Transcribed_RNA"/>
</dbReference>
<sequence>MVAFRFSPGCKTVCSSYGASTSRTKVRGVWRVFSTDSWRIKPMTVVNETQSGRFFFFSIIIF</sequence>
<name>A0A0E9TQ16_ANGAN</name>
<dbReference type="AlphaFoldDB" id="A0A0E9TQ16"/>
<protein>
    <submittedName>
        <fullName evidence="1">Uncharacterized protein</fullName>
    </submittedName>
</protein>
<organism evidence="1">
    <name type="scientific">Anguilla anguilla</name>
    <name type="common">European freshwater eel</name>
    <name type="synonym">Muraena anguilla</name>
    <dbReference type="NCBI Taxonomy" id="7936"/>
    <lineage>
        <taxon>Eukaryota</taxon>
        <taxon>Metazoa</taxon>
        <taxon>Chordata</taxon>
        <taxon>Craniata</taxon>
        <taxon>Vertebrata</taxon>
        <taxon>Euteleostomi</taxon>
        <taxon>Actinopterygii</taxon>
        <taxon>Neopterygii</taxon>
        <taxon>Teleostei</taxon>
        <taxon>Anguilliformes</taxon>
        <taxon>Anguillidae</taxon>
        <taxon>Anguilla</taxon>
    </lineage>
</organism>
<evidence type="ECO:0000313" key="1">
    <source>
        <dbReference type="EMBL" id="JAH55552.1"/>
    </source>
</evidence>